<organism evidence="1 2">
    <name type="scientific">Russula earlei</name>
    <dbReference type="NCBI Taxonomy" id="71964"/>
    <lineage>
        <taxon>Eukaryota</taxon>
        <taxon>Fungi</taxon>
        <taxon>Dikarya</taxon>
        <taxon>Basidiomycota</taxon>
        <taxon>Agaricomycotina</taxon>
        <taxon>Agaricomycetes</taxon>
        <taxon>Russulales</taxon>
        <taxon>Russulaceae</taxon>
        <taxon>Russula</taxon>
    </lineage>
</organism>
<dbReference type="Proteomes" id="UP001207468">
    <property type="component" value="Unassembled WGS sequence"/>
</dbReference>
<accession>A0ACC0TT80</accession>
<evidence type="ECO:0000313" key="1">
    <source>
        <dbReference type="EMBL" id="KAI9441988.1"/>
    </source>
</evidence>
<gene>
    <name evidence="1" type="ORF">F5148DRAFT_1349907</name>
</gene>
<proteinExistence type="predicted"/>
<comment type="caution">
    <text evidence="1">The sequence shown here is derived from an EMBL/GenBank/DDBJ whole genome shotgun (WGS) entry which is preliminary data.</text>
</comment>
<protein>
    <submittedName>
        <fullName evidence="1">Uncharacterized protein</fullName>
    </submittedName>
</protein>
<sequence>MNRLLNKKAVITGGSSGIGLATAKEFIAEGAKVIITGRDKAALQAAVEELGNNASAIIADTTSFASIESLQQSVAGIFSSIDILFINAGLVKFAPIEEVTEESFDQQFNTNFKGAYFTIQQLLPLFTNGGSIILNTSINAHIGRPSISVYAATKGALLTLAKNLSAELMPRGIRVNAVSPGPVDTPLHSTKGVSKEQDEQNRELTRAQIPLGRFGHPSEIAKIIVLLASDEAPYVIGSELIVDGGMSL</sequence>
<name>A0ACC0TT80_9AGAM</name>
<evidence type="ECO:0000313" key="2">
    <source>
        <dbReference type="Proteomes" id="UP001207468"/>
    </source>
</evidence>
<dbReference type="EMBL" id="JAGFNK010000731">
    <property type="protein sequence ID" value="KAI9441988.1"/>
    <property type="molecule type" value="Genomic_DNA"/>
</dbReference>
<reference evidence="1" key="1">
    <citation type="submission" date="2021-03" db="EMBL/GenBank/DDBJ databases">
        <title>Evolutionary priming and transition to the ectomycorrhizal habit in an iconic lineage of mushroom-forming fungi: is preadaptation a requirement?</title>
        <authorList>
            <consortium name="DOE Joint Genome Institute"/>
            <person name="Looney B.P."/>
            <person name="Miyauchi S."/>
            <person name="Morin E."/>
            <person name="Drula E."/>
            <person name="Courty P.E."/>
            <person name="Chicoki N."/>
            <person name="Fauchery L."/>
            <person name="Kohler A."/>
            <person name="Kuo A."/>
            <person name="LaButti K."/>
            <person name="Pangilinan J."/>
            <person name="Lipzen A."/>
            <person name="Riley R."/>
            <person name="Andreopoulos W."/>
            <person name="He G."/>
            <person name="Johnson J."/>
            <person name="Barry K.W."/>
            <person name="Grigoriev I.V."/>
            <person name="Nagy L."/>
            <person name="Hibbett D."/>
            <person name="Henrissat B."/>
            <person name="Matheny P.B."/>
            <person name="Labbe J."/>
            <person name="Martin A.F."/>
        </authorList>
    </citation>
    <scope>NUCLEOTIDE SEQUENCE</scope>
    <source>
        <strain evidence="1">BPL698</strain>
    </source>
</reference>
<keyword evidence="2" id="KW-1185">Reference proteome</keyword>